<evidence type="ECO:0000256" key="2">
    <source>
        <dbReference type="ARBA" id="ARBA00022723"/>
    </source>
</evidence>
<dbReference type="EMBL" id="CP036433">
    <property type="protein sequence ID" value="QDU92447.1"/>
    <property type="molecule type" value="Genomic_DNA"/>
</dbReference>
<proteinExistence type="predicted"/>
<keyword evidence="1 4" id="KW-0349">Heme</keyword>
<dbReference type="InterPro" id="IPR011444">
    <property type="entry name" value="DUF1549"/>
</dbReference>
<keyword evidence="2 4" id="KW-0479">Metal-binding</keyword>
<feature type="domain" description="Cytochrome c" evidence="6">
    <location>
        <begin position="52"/>
        <end position="249"/>
    </location>
</feature>
<feature type="region of interest" description="Disordered" evidence="5">
    <location>
        <begin position="620"/>
        <end position="646"/>
    </location>
</feature>
<dbReference type="KEGG" id="lcre:Pla8534_01950"/>
<dbReference type="Proteomes" id="UP000317648">
    <property type="component" value="Chromosome"/>
</dbReference>
<evidence type="ECO:0000256" key="1">
    <source>
        <dbReference type="ARBA" id="ARBA00022617"/>
    </source>
</evidence>
<dbReference type="GO" id="GO:0020037">
    <property type="term" value="F:heme binding"/>
    <property type="evidence" value="ECO:0007669"/>
    <property type="project" value="InterPro"/>
</dbReference>
<organism evidence="7 8">
    <name type="scientific">Lignipirellula cremea</name>
    <dbReference type="NCBI Taxonomy" id="2528010"/>
    <lineage>
        <taxon>Bacteria</taxon>
        <taxon>Pseudomonadati</taxon>
        <taxon>Planctomycetota</taxon>
        <taxon>Planctomycetia</taxon>
        <taxon>Pirellulales</taxon>
        <taxon>Pirellulaceae</taxon>
        <taxon>Lignipirellula</taxon>
    </lineage>
</organism>
<evidence type="ECO:0000256" key="5">
    <source>
        <dbReference type="SAM" id="MobiDB-lite"/>
    </source>
</evidence>
<evidence type="ECO:0000313" key="7">
    <source>
        <dbReference type="EMBL" id="QDU92447.1"/>
    </source>
</evidence>
<dbReference type="GO" id="GO:0046872">
    <property type="term" value="F:metal ion binding"/>
    <property type="evidence" value="ECO:0007669"/>
    <property type="project" value="UniProtKB-KW"/>
</dbReference>
<sequence>MNRNAWPRMALKESGVMEKSLYHGVLFLLIAAAPAIRAAEPDSSQAIRPDLTYHADIRPLLQKHCLDCHGADQADADFRVDSYQLLLQGGVEAGPAVTPGKADESPLVQYLTGKRTPRMPKQRKALADAEVGLIRAWIDQGAPAGEPQQEVSFSEEQIVFFETSIRPLLAQHCMNCHGTDKANGNLAFLARQDLLQGGTLGPAIVPGQPDESLLIAAVRQTGKLRMPKNKPPLDDESIALLEKWIAMDAPWPATSLTDPPKIRTKFVVYDSDREHWAFQPVVRPELPAVAHPAWPRDDLDRFILARLESEQLTPAPPTARRTLMRRVSFDLTGLPPSLEDLNEYLSPTSDAPPERYVDKLLDSQEFGVHWARHWLDHVRYRPYPKKSEADDPYRQWVIDAFNEDMPYDQFLKMQIAGDLLPADKPDEVHLDGLIAVRPWSLKSRHEDQIDLLGRTFMGLSLFCARCHDHKLEPISRDDYYAIQGIFESSRVVQTPFLKERAKFDDYMAGLARTQANEARMKKELKQYSSLASLVDLRARIETERKKLDDPAQDMAKVQANLEKLQGEETTRLAEIQQQKKIAIDAPEAIEYMQLRRENSDFAEKWKEVFQLDALVDQSESDKIADAAPPRLGVESKSGEPAPADAPVPRRFPTILAGFDQTPLGEQTQQSGRVELAEWLADARHPITARLMTNRIWYYLLGEGLVPSLSNFGRSGDAPSHPELLDYLSHNFVEQNWSMKQLIRKIVLSATYQQTSKLEVSPDEQAQRLRWFGVARRKRLEVESIYRTLNLLELDPAASERRRDPPVDLTNEMRLLFDGASSDLIVPRRTSSASPLQALFLMNSEHIQASTERFAVRLCQSPDDSQQIGQAFLLLYGREVTPPELHAGESFLAAWQADPSDSPDEKRKNDEVPPAELSKWRAYLQVLLLTNEFLYVD</sequence>
<dbReference type="Pfam" id="PF07635">
    <property type="entry name" value="PSCyt1"/>
    <property type="match status" value="2"/>
</dbReference>
<dbReference type="SUPFAM" id="SSF46626">
    <property type="entry name" value="Cytochrome c"/>
    <property type="match status" value="2"/>
</dbReference>
<dbReference type="OrthoDB" id="127107at2"/>
<name>A0A518DKU0_9BACT</name>
<keyword evidence="3 4" id="KW-0408">Iron</keyword>
<evidence type="ECO:0000313" key="8">
    <source>
        <dbReference type="Proteomes" id="UP000317648"/>
    </source>
</evidence>
<dbReference type="InterPro" id="IPR009056">
    <property type="entry name" value="Cyt_c-like_dom"/>
</dbReference>
<gene>
    <name evidence="7" type="ORF">Pla8534_01950</name>
</gene>
<accession>A0A518DKU0</accession>
<dbReference type="InterPro" id="IPR011429">
    <property type="entry name" value="Cyt_c_Planctomycete-type"/>
</dbReference>
<dbReference type="PROSITE" id="PS51007">
    <property type="entry name" value="CYTC"/>
    <property type="match status" value="1"/>
</dbReference>
<dbReference type="Pfam" id="PF07583">
    <property type="entry name" value="PSCyt2"/>
    <property type="match status" value="1"/>
</dbReference>
<evidence type="ECO:0000256" key="4">
    <source>
        <dbReference type="PROSITE-ProRule" id="PRU00433"/>
    </source>
</evidence>
<reference evidence="7 8" key="1">
    <citation type="submission" date="2019-02" db="EMBL/GenBank/DDBJ databases">
        <title>Deep-cultivation of Planctomycetes and their phenomic and genomic characterization uncovers novel biology.</title>
        <authorList>
            <person name="Wiegand S."/>
            <person name="Jogler M."/>
            <person name="Boedeker C."/>
            <person name="Pinto D."/>
            <person name="Vollmers J."/>
            <person name="Rivas-Marin E."/>
            <person name="Kohn T."/>
            <person name="Peeters S.H."/>
            <person name="Heuer A."/>
            <person name="Rast P."/>
            <person name="Oberbeckmann S."/>
            <person name="Bunk B."/>
            <person name="Jeske O."/>
            <person name="Meyerdierks A."/>
            <person name="Storesund J.E."/>
            <person name="Kallscheuer N."/>
            <person name="Luecker S."/>
            <person name="Lage O.M."/>
            <person name="Pohl T."/>
            <person name="Merkel B.J."/>
            <person name="Hornburger P."/>
            <person name="Mueller R.-W."/>
            <person name="Bruemmer F."/>
            <person name="Labrenz M."/>
            <person name="Spormann A.M."/>
            <person name="Op den Camp H."/>
            <person name="Overmann J."/>
            <person name="Amann R."/>
            <person name="Jetten M.S.M."/>
            <person name="Mascher T."/>
            <person name="Medema M.H."/>
            <person name="Devos D.P."/>
            <person name="Kaster A.-K."/>
            <person name="Ovreas L."/>
            <person name="Rohde M."/>
            <person name="Galperin M.Y."/>
            <person name="Jogler C."/>
        </authorList>
    </citation>
    <scope>NUCLEOTIDE SEQUENCE [LARGE SCALE GENOMIC DNA]</scope>
    <source>
        <strain evidence="7 8">Pla85_3_4</strain>
    </source>
</reference>
<dbReference type="InterPro" id="IPR036909">
    <property type="entry name" value="Cyt_c-like_dom_sf"/>
</dbReference>
<dbReference type="PANTHER" id="PTHR35889">
    <property type="entry name" value="CYCLOINULO-OLIGOSACCHARIDE FRUCTANOTRANSFERASE-RELATED"/>
    <property type="match status" value="1"/>
</dbReference>
<dbReference type="InterPro" id="IPR022655">
    <property type="entry name" value="DUF1553"/>
</dbReference>
<protein>
    <submittedName>
        <fullName evidence="7">Planctomycete cytochrome C</fullName>
    </submittedName>
</protein>
<keyword evidence="8" id="KW-1185">Reference proteome</keyword>
<dbReference type="GO" id="GO:0009055">
    <property type="term" value="F:electron transfer activity"/>
    <property type="evidence" value="ECO:0007669"/>
    <property type="project" value="InterPro"/>
</dbReference>
<evidence type="ECO:0000256" key="3">
    <source>
        <dbReference type="ARBA" id="ARBA00023004"/>
    </source>
</evidence>
<evidence type="ECO:0000259" key="6">
    <source>
        <dbReference type="PROSITE" id="PS51007"/>
    </source>
</evidence>
<dbReference type="PANTHER" id="PTHR35889:SF3">
    <property type="entry name" value="F-BOX DOMAIN-CONTAINING PROTEIN"/>
    <property type="match status" value="1"/>
</dbReference>
<dbReference type="Pfam" id="PF07587">
    <property type="entry name" value="PSD1"/>
    <property type="match status" value="2"/>
</dbReference>
<dbReference type="AlphaFoldDB" id="A0A518DKU0"/>